<keyword evidence="3" id="KW-1185">Reference proteome</keyword>
<evidence type="ECO:0000313" key="3">
    <source>
        <dbReference type="Proteomes" id="UP000094527"/>
    </source>
</evidence>
<proteinExistence type="predicted"/>
<reference evidence="2 3" key="1">
    <citation type="journal article" date="2016" name="Genome Biol. Evol.">
        <title>Gene Family Evolution Reflects Adaptation to Soil Environmental Stressors in the Genome of the Collembolan Orchesella cincta.</title>
        <authorList>
            <person name="Faddeeva-Vakhrusheva A."/>
            <person name="Derks M.F."/>
            <person name="Anvar S.Y."/>
            <person name="Agamennone V."/>
            <person name="Suring W."/>
            <person name="Smit S."/>
            <person name="van Straalen N.M."/>
            <person name="Roelofs D."/>
        </authorList>
    </citation>
    <scope>NUCLEOTIDE SEQUENCE [LARGE SCALE GENOMIC DNA]</scope>
    <source>
        <tissue evidence="2">Mixed pool</tissue>
    </source>
</reference>
<comment type="caution">
    <text evidence="2">The sequence shown here is derived from an EMBL/GenBank/DDBJ whole genome shotgun (WGS) entry which is preliminary data.</text>
</comment>
<dbReference type="InterPro" id="IPR016187">
    <property type="entry name" value="CTDL_fold"/>
</dbReference>
<dbReference type="SUPFAM" id="SSF56436">
    <property type="entry name" value="C-type lectin-like"/>
    <property type="match status" value="1"/>
</dbReference>
<keyword evidence="2" id="KW-0430">Lectin</keyword>
<gene>
    <name evidence="2" type="ORF">Ocin01_15855</name>
</gene>
<organism evidence="2 3">
    <name type="scientific">Orchesella cincta</name>
    <name type="common">Springtail</name>
    <name type="synonym">Podura cincta</name>
    <dbReference type="NCBI Taxonomy" id="48709"/>
    <lineage>
        <taxon>Eukaryota</taxon>
        <taxon>Metazoa</taxon>
        <taxon>Ecdysozoa</taxon>
        <taxon>Arthropoda</taxon>
        <taxon>Hexapoda</taxon>
        <taxon>Collembola</taxon>
        <taxon>Entomobryomorpha</taxon>
        <taxon>Entomobryoidea</taxon>
        <taxon>Orchesellidae</taxon>
        <taxon>Orchesellinae</taxon>
        <taxon>Orchesella</taxon>
    </lineage>
</organism>
<feature type="chain" id="PRO_5008903825" evidence="1">
    <location>
        <begin position="20"/>
        <end position="153"/>
    </location>
</feature>
<protein>
    <submittedName>
        <fullName evidence="2">C-type lectin domain family 4 member F</fullName>
    </submittedName>
</protein>
<dbReference type="EMBL" id="LJIJ01001776">
    <property type="protein sequence ID" value="ODM90826.1"/>
    <property type="molecule type" value="Genomic_DNA"/>
</dbReference>
<dbReference type="InterPro" id="IPR016186">
    <property type="entry name" value="C-type_lectin-like/link_sf"/>
</dbReference>
<feature type="signal peptide" evidence="1">
    <location>
        <begin position="1"/>
        <end position="19"/>
    </location>
</feature>
<dbReference type="Proteomes" id="UP000094527">
    <property type="component" value="Unassembled WGS sequence"/>
</dbReference>
<evidence type="ECO:0000313" key="2">
    <source>
        <dbReference type="EMBL" id="ODM90826.1"/>
    </source>
</evidence>
<keyword evidence="1" id="KW-0732">Signal</keyword>
<evidence type="ECO:0000256" key="1">
    <source>
        <dbReference type="SAM" id="SignalP"/>
    </source>
</evidence>
<dbReference type="CDD" id="cd00037">
    <property type="entry name" value="CLECT"/>
    <property type="match status" value="1"/>
</dbReference>
<dbReference type="OrthoDB" id="6340082at2759"/>
<sequence>MKSLVVIFGIILQILFVVSESAIDLSVTEKLPNYKPGEQKQTLFYLGIINNKHLFADNELRSWHEARDYCESLGMELAVINTDTEVAFLMDNYHGTEFSLHHWIAPVGLRNIPWRNMIDGTDICNAFYAGVNDDEFRIGLCEWGWRTLCQTSE</sequence>
<accession>A0A1D2MCV2</accession>
<name>A0A1D2MCV2_ORCCI</name>
<dbReference type="AlphaFoldDB" id="A0A1D2MCV2"/>
<dbReference type="GO" id="GO:0030246">
    <property type="term" value="F:carbohydrate binding"/>
    <property type="evidence" value="ECO:0007669"/>
    <property type="project" value="UniProtKB-KW"/>
</dbReference>
<dbReference type="Gene3D" id="3.10.100.10">
    <property type="entry name" value="Mannose-Binding Protein A, subunit A"/>
    <property type="match status" value="1"/>
</dbReference>